<dbReference type="CDD" id="cd02253">
    <property type="entry name" value="DmpA"/>
    <property type="match status" value="1"/>
</dbReference>
<dbReference type="EMBL" id="CP130613">
    <property type="protein sequence ID" value="WKW15638.1"/>
    <property type="molecule type" value="Genomic_DNA"/>
</dbReference>
<dbReference type="Proteomes" id="UP001229955">
    <property type="component" value="Chromosome"/>
</dbReference>
<gene>
    <name evidence="3" type="ORF">Strain138_002039</name>
    <name evidence="4" type="ORF">Strain318_002038</name>
</gene>
<dbReference type="Gene3D" id="3.60.70.12">
    <property type="entry name" value="L-amino peptidase D-ALA esterase/amidase"/>
    <property type="match status" value="1"/>
</dbReference>
<protein>
    <submittedName>
        <fullName evidence="4">P1 family peptidase</fullName>
    </submittedName>
</protein>
<evidence type="ECO:0000256" key="1">
    <source>
        <dbReference type="ARBA" id="ARBA00007068"/>
    </source>
</evidence>
<dbReference type="SUPFAM" id="SSF56266">
    <property type="entry name" value="DmpA/ArgJ-like"/>
    <property type="match status" value="1"/>
</dbReference>
<dbReference type="InterPro" id="IPR005321">
    <property type="entry name" value="Peptidase_S58_DmpA"/>
</dbReference>
<dbReference type="Pfam" id="PF03576">
    <property type="entry name" value="Peptidase_S58"/>
    <property type="match status" value="1"/>
</dbReference>
<feature type="signal peptide" evidence="2">
    <location>
        <begin position="1"/>
        <end position="24"/>
    </location>
</feature>
<dbReference type="PANTHER" id="PTHR36512">
    <property type="entry name" value="D-AMINOPEPTIDASE"/>
    <property type="match status" value="1"/>
</dbReference>
<evidence type="ECO:0000313" key="5">
    <source>
        <dbReference type="Proteomes" id="UP001229955"/>
    </source>
</evidence>
<dbReference type="AlphaFoldDB" id="A0AA49K1E3"/>
<reference evidence="4" key="1">
    <citation type="submission" date="2023-07" db="EMBL/GenBank/DDBJ databases">
        <authorList>
            <person name="Haufschild T."/>
            <person name="Kallscheuer N."/>
            <person name="Hammer J."/>
            <person name="Kohn T."/>
            <person name="Kabuu M."/>
            <person name="Jogler M."/>
            <person name="Wohfarth N."/>
            <person name="Heuer A."/>
            <person name="Rohde M."/>
            <person name="van Teeseling M.C.F."/>
            <person name="Jogler C."/>
        </authorList>
    </citation>
    <scope>NUCLEOTIDE SEQUENCE</scope>
    <source>
        <strain evidence="3">Strain 138</strain>
        <strain evidence="4">Strain 318</strain>
    </source>
</reference>
<accession>A0AA49Q5E3</accession>
<dbReference type="GO" id="GO:0004177">
    <property type="term" value="F:aminopeptidase activity"/>
    <property type="evidence" value="ECO:0007669"/>
    <property type="project" value="TreeGrafter"/>
</dbReference>
<dbReference type="EMBL" id="CP130612">
    <property type="protein sequence ID" value="WKW12731.1"/>
    <property type="molecule type" value="Genomic_DNA"/>
</dbReference>
<organism evidence="4 5">
    <name type="scientific">Pseudogemmatithrix spongiicola</name>
    <dbReference type="NCBI Taxonomy" id="3062599"/>
    <lineage>
        <taxon>Bacteria</taxon>
        <taxon>Pseudomonadati</taxon>
        <taxon>Gemmatimonadota</taxon>
        <taxon>Gemmatimonadia</taxon>
        <taxon>Gemmatimonadales</taxon>
        <taxon>Gemmatimonadaceae</taxon>
        <taxon>Pseudogemmatithrix</taxon>
    </lineage>
</organism>
<dbReference type="KEGG" id="pspc:Strain318_002038"/>
<keyword evidence="2" id="KW-0732">Signal</keyword>
<evidence type="ECO:0000313" key="4">
    <source>
        <dbReference type="EMBL" id="WKW15638.1"/>
    </source>
</evidence>
<accession>A0AA49K1E3</accession>
<keyword evidence="5" id="KW-1185">Reference proteome</keyword>
<evidence type="ECO:0000256" key="2">
    <source>
        <dbReference type="SAM" id="SignalP"/>
    </source>
</evidence>
<feature type="chain" id="PRO_5041243046" evidence="2">
    <location>
        <begin position="25"/>
        <end position="377"/>
    </location>
</feature>
<comment type="similarity">
    <text evidence="1">Belongs to the peptidase S58 family.</text>
</comment>
<sequence>MTILRAVFLLAVSAPALLAQRARARELGVAPGVFAPGRHNAITDVAGVRVGQVTLTQGDNVRTGVTAILPHAGNLYRDRVPAALHVGNGFGKLLGVTQLRELGELESPILLTCTLCVWKAADAMVEHLLAAPDMQQVRSINVVVGETNDGGLNDIRARPVTADAVRRALTEATDGPVAEGSVGAGTGTVAFGWKGGIGTSSRVLPTRFGGYTIGVLVQSNFGGILQVLGAPVGRELDQYAFRGASNGGADDGDGSIMIVVATDAPLSDRNLERLASRAMLGVSRTGSSASNGSGDYVLAFSTAAEVRRAWDAPRLSTTEIANEQMSALFQAVVEATEEAILNSLFMATTVTGNGRTIEAIPLDRLREVLRRYGVTPP</sequence>
<name>A0AA49K1E3_9BACT</name>
<dbReference type="RefSeq" id="WP_367885608.1">
    <property type="nucleotide sequence ID" value="NZ_CP130612.1"/>
</dbReference>
<evidence type="ECO:0000313" key="3">
    <source>
        <dbReference type="EMBL" id="WKW12731.1"/>
    </source>
</evidence>
<dbReference type="InterPro" id="IPR016117">
    <property type="entry name" value="ArgJ-like_dom_sf"/>
</dbReference>
<dbReference type="PANTHER" id="PTHR36512:SF3">
    <property type="entry name" value="BLR5678 PROTEIN"/>
    <property type="match status" value="1"/>
</dbReference>
<proteinExistence type="inferred from homology"/>